<comment type="caution">
    <text evidence="10">The sequence shown here is derived from an EMBL/GenBank/DDBJ whole genome shotgun (WGS) entry which is preliminary data.</text>
</comment>
<dbReference type="SUPFAM" id="SSF46626">
    <property type="entry name" value="Cytochrome c"/>
    <property type="match status" value="2"/>
</dbReference>
<dbReference type="InterPro" id="IPR009056">
    <property type="entry name" value="Cyt_c-like_dom"/>
</dbReference>
<keyword evidence="4" id="KW-0249">Electron transport</keyword>
<feature type="compositionally biased region" description="Low complexity" evidence="7">
    <location>
        <begin position="76"/>
        <end position="90"/>
    </location>
</feature>
<evidence type="ECO:0000259" key="9">
    <source>
        <dbReference type="PROSITE" id="PS51007"/>
    </source>
</evidence>
<evidence type="ECO:0000313" key="11">
    <source>
        <dbReference type="Proteomes" id="UP000318141"/>
    </source>
</evidence>
<dbReference type="PANTHER" id="PTHR33751">
    <property type="entry name" value="CBB3-TYPE CYTOCHROME C OXIDASE SUBUNIT FIXP"/>
    <property type="match status" value="1"/>
</dbReference>
<proteinExistence type="predicted"/>
<evidence type="ECO:0000256" key="5">
    <source>
        <dbReference type="ARBA" id="ARBA00023004"/>
    </source>
</evidence>
<feature type="domain" description="Cytochrome c" evidence="9">
    <location>
        <begin position="227"/>
        <end position="310"/>
    </location>
</feature>
<evidence type="ECO:0000313" key="10">
    <source>
        <dbReference type="EMBL" id="TWG84924.1"/>
    </source>
</evidence>
<dbReference type="Pfam" id="PF00034">
    <property type="entry name" value="Cytochrom_C"/>
    <property type="match status" value="2"/>
</dbReference>
<sequence length="312" mass="31938">MNGPHDPNDPHDSPESVAGRRRITTLVAWMVALIGISPLYGVLYQVLPDYVGGDRPTAGQGQRQAPADAGQSGQVAGTAAPAAGPGASAPPAAPVRHSTDFVPKEADWSRVLHQSGDDAARRGATIASSGNGAGAVACVSCHAGAPAGQGAAPAAPAGAFPTLAGMPADYVAKQLFDYRQDRRSDPVMGPIAKALKDDEIAALARYYAGLPAPDVTLAQGGDSPAQKLHALGDNARALPACANCHGVDGEGQGFLLPRLAGQPADYLVKQFDAFRTGARHNDGDGAMRGIAQRLGVDDVRALGRFYAGQGQR</sequence>
<dbReference type="PANTHER" id="PTHR33751:SF9">
    <property type="entry name" value="CYTOCHROME C4"/>
    <property type="match status" value="1"/>
</dbReference>
<dbReference type="InterPro" id="IPR036909">
    <property type="entry name" value="Cyt_c-like_dom_sf"/>
</dbReference>
<dbReference type="GO" id="GO:0046872">
    <property type="term" value="F:metal ion binding"/>
    <property type="evidence" value="ECO:0007669"/>
    <property type="project" value="UniProtKB-KW"/>
</dbReference>
<feature type="transmembrane region" description="Helical" evidence="8">
    <location>
        <begin position="26"/>
        <end position="47"/>
    </location>
</feature>
<keyword evidence="8" id="KW-0472">Membrane</keyword>
<dbReference type="PROSITE" id="PS51007">
    <property type="entry name" value="CYTC"/>
    <property type="match status" value="2"/>
</dbReference>
<accession>A0A562BIA5</accession>
<dbReference type="GO" id="GO:0009055">
    <property type="term" value="F:electron transfer activity"/>
    <property type="evidence" value="ECO:0007669"/>
    <property type="project" value="InterPro"/>
</dbReference>
<keyword evidence="5 6" id="KW-0408">Iron</keyword>
<keyword evidence="1" id="KW-0813">Transport</keyword>
<evidence type="ECO:0000256" key="7">
    <source>
        <dbReference type="SAM" id="MobiDB-lite"/>
    </source>
</evidence>
<dbReference type="Proteomes" id="UP000318141">
    <property type="component" value="Unassembled WGS sequence"/>
</dbReference>
<evidence type="ECO:0000256" key="2">
    <source>
        <dbReference type="ARBA" id="ARBA00022617"/>
    </source>
</evidence>
<evidence type="ECO:0000256" key="4">
    <source>
        <dbReference type="ARBA" id="ARBA00022982"/>
    </source>
</evidence>
<evidence type="ECO:0000256" key="1">
    <source>
        <dbReference type="ARBA" id="ARBA00022448"/>
    </source>
</evidence>
<keyword evidence="8" id="KW-1133">Transmembrane helix</keyword>
<dbReference type="OrthoDB" id="5295860at2"/>
<dbReference type="InterPro" id="IPR050597">
    <property type="entry name" value="Cytochrome_c_Oxidase_Subunit"/>
</dbReference>
<keyword evidence="11" id="KW-1185">Reference proteome</keyword>
<name>A0A562BIA5_9BURK</name>
<keyword evidence="8" id="KW-0812">Transmembrane</keyword>
<organism evidence="10 11">
    <name type="scientific">Cupriavidus gilardii J11</name>
    <dbReference type="NCBI Taxonomy" id="936133"/>
    <lineage>
        <taxon>Bacteria</taxon>
        <taxon>Pseudomonadati</taxon>
        <taxon>Pseudomonadota</taxon>
        <taxon>Betaproteobacteria</taxon>
        <taxon>Burkholderiales</taxon>
        <taxon>Burkholderiaceae</taxon>
        <taxon>Cupriavidus</taxon>
    </lineage>
</organism>
<evidence type="ECO:0000256" key="8">
    <source>
        <dbReference type="SAM" id="Phobius"/>
    </source>
</evidence>
<keyword evidence="3 6" id="KW-0479">Metal-binding</keyword>
<feature type="region of interest" description="Disordered" evidence="7">
    <location>
        <begin position="55"/>
        <end position="97"/>
    </location>
</feature>
<protein>
    <submittedName>
        <fullName evidence="10">Cytochrome c553</fullName>
    </submittedName>
</protein>
<dbReference type="GO" id="GO:0020037">
    <property type="term" value="F:heme binding"/>
    <property type="evidence" value="ECO:0007669"/>
    <property type="project" value="InterPro"/>
</dbReference>
<dbReference type="EMBL" id="VLJN01000020">
    <property type="protein sequence ID" value="TWG84924.1"/>
    <property type="molecule type" value="Genomic_DNA"/>
</dbReference>
<reference evidence="10 11" key="1">
    <citation type="submission" date="2019-07" db="EMBL/GenBank/DDBJ databases">
        <title>Genome sequencing of lignin-degrading bacterial isolates.</title>
        <authorList>
            <person name="Gladden J."/>
        </authorList>
    </citation>
    <scope>NUCLEOTIDE SEQUENCE [LARGE SCALE GENOMIC DNA]</scope>
    <source>
        <strain evidence="10 11">J11</strain>
    </source>
</reference>
<keyword evidence="2 6" id="KW-0349">Heme</keyword>
<evidence type="ECO:0000256" key="6">
    <source>
        <dbReference type="PROSITE-ProRule" id="PRU00433"/>
    </source>
</evidence>
<feature type="domain" description="Cytochrome c" evidence="9">
    <location>
        <begin position="118"/>
        <end position="211"/>
    </location>
</feature>
<gene>
    <name evidence="10" type="ORF">L602_002700000160</name>
</gene>
<evidence type="ECO:0000256" key="3">
    <source>
        <dbReference type="ARBA" id="ARBA00022723"/>
    </source>
</evidence>
<dbReference type="AlphaFoldDB" id="A0A562BIA5"/>
<dbReference type="Gene3D" id="1.10.760.10">
    <property type="entry name" value="Cytochrome c-like domain"/>
    <property type="match status" value="2"/>
</dbReference>